<protein>
    <submittedName>
        <fullName evidence="1">Uncharacterized protein</fullName>
    </submittedName>
</protein>
<evidence type="ECO:0000313" key="2">
    <source>
        <dbReference type="Proteomes" id="UP000000343"/>
    </source>
</evidence>
<dbReference type="Proteomes" id="UP000000343">
    <property type="component" value="Chromosome"/>
</dbReference>
<evidence type="ECO:0000313" key="1">
    <source>
        <dbReference type="EMBL" id="ADW70388.1"/>
    </source>
</evidence>
<gene>
    <name evidence="1" type="ordered locus">AciX9_3380</name>
</gene>
<sequence>MISTSLSQKEYVVILSEAQNLGICLPVQAHIPIQAPAQEHQL</sequence>
<accession>E8X2U1</accession>
<organism evidence="2">
    <name type="scientific">Granulicella tundricola (strain ATCC BAA-1859 / DSM 23138 / MP5ACTX9)</name>
    <dbReference type="NCBI Taxonomy" id="1198114"/>
    <lineage>
        <taxon>Bacteria</taxon>
        <taxon>Pseudomonadati</taxon>
        <taxon>Acidobacteriota</taxon>
        <taxon>Terriglobia</taxon>
        <taxon>Terriglobales</taxon>
        <taxon>Acidobacteriaceae</taxon>
        <taxon>Granulicella</taxon>
    </lineage>
</organism>
<dbReference type="HOGENOM" id="CLU_3252254_0_0_0"/>
<dbReference type="EMBL" id="CP002480">
    <property type="protein sequence ID" value="ADW70388.1"/>
    <property type="molecule type" value="Genomic_DNA"/>
</dbReference>
<dbReference type="KEGG" id="acm:AciX9_3380"/>
<keyword evidence="2" id="KW-1185">Reference proteome</keyword>
<reference evidence="2" key="1">
    <citation type="submission" date="2011-01" db="EMBL/GenBank/DDBJ databases">
        <title>Complete sequence of chromosome of Acidobacterium sp. MP5ACTX9.</title>
        <authorList>
            <consortium name="US DOE Joint Genome Institute"/>
            <person name="Lucas S."/>
            <person name="Copeland A."/>
            <person name="Lapidus A."/>
            <person name="Cheng J.-F."/>
            <person name="Goodwin L."/>
            <person name="Pitluck S."/>
            <person name="Teshima H."/>
            <person name="Detter J.C."/>
            <person name="Han C."/>
            <person name="Tapia R."/>
            <person name="Land M."/>
            <person name="Hauser L."/>
            <person name="Kyrpides N."/>
            <person name="Ivanova N."/>
            <person name="Ovchinnikova G."/>
            <person name="Pagani I."/>
            <person name="Rawat S.R."/>
            <person name="Mannisto M."/>
            <person name="Haggblom M.M."/>
            <person name="Woyke T."/>
        </authorList>
    </citation>
    <scope>NUCLEOTIDE SEQUENCE [LARGE SCALE GENOMIC DNA]</scope>
    <source>
        <strain evidence="2">MP5ACTX9</strain>
    </source>
</reference>
<dbReference type="AlphaFoldDB" id="E8X2U1"/>
<name>E8X2U1_GRATM</name>
<dbReference type="PaxDb" id="1198114-AciX9_3380"/>
<proteinExistence type="predicted"/>